<keyword evidence="1" id="KW-1185">Reference proteome</keyword>
<reference evidence="2" key="1">
    <citation type="submission" date="2022-11" db="UniProtKB">
        <authorList>
            <consortium name="WormBaseParasite"/>
        </authorList>
    </citation>
    <scope>IDENTIFICATION</scope>
</reference>
<name>A0A915JDW1_ROMCU</name>
<dbReference type="InterPro" id="IPR051288">
    <property type="entry name" value="Serum_paraoxonase/arylesterase"/>
</dbReference>
<dbReference type="Gene3D" id="2.120.10.30">
    <property type="entry name" value="TolB, C-terminal domain"/>
    <property type="match status" value="1"/>
</dbReference>
<evidence type="ECO:0000313" key="1">
    <source>
        <dbReference type="Proteomes" id="UP000887565"/>
    </source>
</evidence>
<dbReference type="OMA" id="QWVINEM"/>
<dbReference type="PANTHER" id="PTHR11799">
    <property type="entry name" value="PARAOXONASE"/>
    <property type="match status" value="1"/>
</dbReference>
<organism evidence="1 2">
    <name type="scientific">Romanomermis culicivorax</name>
    <name type="common">Nematode worm</name>
    <dbReference type="NCBI Taxonomy" id="13658"/>
    <lineage>
        <taxon>Eukaryota</taxon>
        <taxon>Metazoa</taxon>
        <taxon>Ecdysozoa</taxon>
        <taxon>Nematoda</taxon>
        <taxon>Enoplea</taxon>
        <taxon>Dorylaimia</taxon>
        <taxon>Mermithida</taxon>
        <taxon>Mermithoidea</taxon>
        <taxon>Mermithidae</taxon>
        <taxon>Romanomermis</taxon>
    </lineage>
</organism>
<evidence type="ECO:0000313" key="2">
    <source>
        <dbReference type="WBParaSite" id="nRc.2.0.1.t24705-RA"/>
    </source>
</evidence>
<proteinExistence type="predicted"/>
<accession>A0A915JDW1</accession>
<sequence>MSMGLQESVRVYNMHRDASIEKHVEISLLTSANKMTFDFDSGDLYIAAFPILHEALSLKIYSALGRTSSHILRIKLQDKEVRQWVINEMLASSGSMISGSEVAVYYHSLLIVGSLGGKLLICEAPITETY</sequence>
<protein>
    <submittedName>
        <fullName evidence="2">Uncharacterized protein</fullName>
    </submittedName>
</protein>
<dbReference type="PANTHER" id="PTHR11799:SF12">
    <property type="entry name" value="PARAOXONASE-RELATED"/>
    <property type="match status" value="1"/>
</dbReference>
<dbReference type="WBParaSite" id="nRc.2.0.1.t24705-RA">
    <property type="protein sequence ID" value="nRc.2.0.1.t24705-RA"/>
    <property type="gene ID" value="nRc.2.0.1.g24705"/>
</dbReference>
<dbReference type="Proteomes" id="UP000887565">
    <property type="component" value="Unplaced"/>
</dbReference>
<dbReference type="InterPro" id="IPR011042">
    <property type="entry name" value="6-blade_b-propeller_TolB-like"/>
</dbReference>
<dbReference type="AlphaFoldDB" id="A0A915JDW1"/>